<reference evidence="2" key="1">
    <citation type="journal article" date="2021" name="Proc. Natl. Acad. Sci. U.S.A.">
        <title>A Catalog of Tens of Thousands of Viruses from Human Metagenomes Reveals Hidden Associations with Chronic Diseases.</title>
        <authorList>
            <person name="Tisza M.J."/>
            <person name="Buck C.B."/>
        </authorList>
    </citation>
    <scope>NUCLEOTIDE SEQUENCE</scope>
    <source>
        <strain evidence="2">Ctgyr15</strain>
    </source>
</reference>
<keyword evidence="1" id="KW-1133">Transmembrane helix</keyword>
<dbReference type="EMBL" id="BK015815">
    <property type="protein sequence ID" value="DAE26359.1"/>
    <property type="molecule type" value="Genomic_DNA"/>
</dbReference>
<keyword evidence="1" id="KW-0812">Transmembrane</keyword>
<organism evidence="2">
    <name type="scientific">Myoviridae sp. ctgyr15</name>
    <dbReference type="NCBI Taxonomy" id="2827291"/>
    <lineage>
        <taxon>Viruses</taxon>
        <taxon>Duplodnaviria</taxon>
        <taxon>Heunggongvirae</taxon>
        <taxon>Uroviricota</taxon>
        <taxon>Caudoviricetes</taxon>
    </lineage>
</organism>
<keyword evidence="1" id="KW-0472">Membrane</keyword>
<accession>A0A8S5R4H8</accession>
<evidence type="ECO:0000313" key="2">
    <source>
        <dbReference type="EMBL" id="DAE26359.1"/>
    </source>
</evidence>
<name>A0A8S5R4H8_9CAUD</name>
<protein>
    <submittedName>
        <fullName evidence="2">Uncharacterized protein</fullName>
    </submittedName>
</protein>
<evidence type="ECO:0000256" key="1">
    <source>
        <dbReference type="SAM" id="Phobius"/>
    </source>
</evidence>
<sequence length="46" mass="5502">MHIYTDIFTIFVISILMMSCIVRAFRDIHLLRKSQCLSGFIRNRKL</sequence>
<proteinExistence type="predicted"/>
<feature type="transmembrane region" description="Helical" evidence="1">
    <location>
        <begin position="6"/>
        <end position="25"/>
    </location>
</feature>